<accession>A0A183BGQ6</accession>
<dbReference type="WBParaSite" id="ECPE_0001844101-mRNA-1">
    <property type="protein sequence ID" value="ECPE_0001844101-mRNA-1"/>
    <property type="gene ID" value="ECPE_0001844101"/>
</dbReference>
<dbReference type="OrthoDB" id="6271723at2759"/>
<name>A0A183BGQ6_9TREM</name>
<protein>
    <submittedName>
        <fullName evidence="3">Reverse transcriptase domain-containing protein</fullName>
    </submittedName>
</protein>
<proteinExistence type="predicted"/>
<dbReference type="AlphaFoldDB" id="A0A183BGQ6"/>
<sequence>MDCQKYTKMEYQPLRPILDMYNSPYHALAKWLVELLELSRVSLAKHSVKDTFTFVDKVRDINLVDRTMLYLDVSSLFTNVAISEMTDYLYSYVPLHKH</sequence>
<gene>
    <name evidence="1" type="ORF">ECPE_LOCUS18391</name>
</gene>
<dbReference type="EMBL" id="UZAN01078083">
    <property type="protein sequence ID" value="VDP96257.1"/>
    <property type="molecule type" value="Genomic_DNA"/>
</dbReference>
<reference evidence="1 2" key="2">
    <citation type="submission" date="2018-11" db="EMBL/GenBank/DDBJ databases">
        <authorList>
            <consortium name="Pathogen Informatics"/>
        </authorList>
    </citation>
    <scope>NUCLEOTIDE SEQUENCE [LARGE SCALE GENOMIC DNA]</scope>
    <source>
        <strain evidence="1 2">Egypt</strain>
    </source>
</reference>
<organism evidence="3">
    <name type="scientific">Echinostoma caproni</name>
    <dbReference type="NCBI Taxonomy" id="27848"/>
    <lineage>
        <taxon>Eukaryota</taxon>
        <taxon>Metazoa</taxon>
        <taxon>Spiralia</taxon>
        <taxon>Lophotrochozoa</taxon>
        <taxon>Platyhelminthes</taxon>
        <taxon>Trematoda</taxon>
        <taxon>Digenea</taxon>
        <taxon>Plagiorchiida</taxon>
        <taxon>Echinostomata</taxon>
        <taxon>Echinostomatoidea</taxon>
        <taxon>Echinostomatidae</taxon>
        <taxon>Echinostoma</taxon>
    </lineage>
</organism>
<evidence type="ECO:0000313" key="2">
    <source>
        <dbReference type="Proteomes" id="UP000272942"/>
    </source>
</evidence>
<evidence type="ECO:0000313" key="3">
    <source>
        <dbReference type="WBParaSite" id="ECPE_0001844101-mRNA-1"/>
    </source>
</evidence>
<evidence type="ECO:0000313" key="1">
    <source>
        <dbReference type="EMBL" id="VDP96257.1"/>
    </source>
</evidence>
<keyword evidence="2" id="KW-1185">Reference proteome</keyword>
<reference evidence="3" key="1">
    <citation type="submission" date="2016-06" db="UniProtKB">
        <authorList>
            <consortium name="WormBaseParasite"/>
        </authorList>
    </citation>
    <scope>IDENTIFICATION</scope>
</reference>
<dbReference type="Proteomes" id="UP000272942">
    <property type="component" value="Unassembled WGS sequence"/>
</dbReference>